<dbReference type="InParanoid" id="K1QKU1"/>
<proteinExistence type="predicted"/>
<name>K1QKU1_MAGGI</name>
<evidence type="ECO:0000313" key="1">
    <source>
        <dbReference type="EMBL" id="EKC22336.1"/>
    </source>
</evidence>
<sequence length="112" mass="12530">MAEQTVKSTSGQQPYIGNDHGNIPLGFTIDIMADEGLRELHQTSAGFYGGYEEEIISFFKQLVGASVLMKLKDENPGDLMNDIEMKKCTYSPKMDKNVTILYICSIKVLLVY</sequence>
<organism evidence="1">
    <name type="scientific">Magallana gigas</name>
    <name type="common">Pacific oyster</name>
    <name type="synonym">Crassostrea gigas</name>
    <dbReference type="NCBI Taxonomy" id="29159"/>
    <lineage>
        <taxon>Eukaryota</taxon>
        <taxon>Metazoa</taxon>
        <taxon>Spiralia</taxon>
        <taxon>Lophotrochozoa</taxon>
        <taxon>Mollusca</taxon>
        <taxon>Bivalvia</taxon>
        <taxon>Autobranchia</taxon>
        <taxon>Pteriomorphia</taxon>
        <taxon>Ostreida</taxon>
        <taxon>Ostreoidea</taxon>
        <taxon>Ostreidae</taxon>
        <taxon>Magallana</taxon>
    </lineage>
</organism>
<accession>K1QKU1</accession>
<dbReference type="AlphaFoldDB" id="K1QKU1"/>
<reference evidence="1" key="1">
    <citation type="journal article" date="2012" name="Nature">
        <title>The oyster genome reveals stress adaptation and complexity of shell formation.</title>
        <authorList>
            <person name="Zhang G."/>
            <person name="Fang X."/>
            <person name="Guo X."/>
            <person name="Li L."/>
            <person name="Luo R."/>
            <person name="Xu F."/>
            <person name="Yang P."/>
            <person name="Zhang L."/>
            <person name="Wang X."/>
            <person name="Qi H."/>
            <person name="Xiong Z."/>
            <person name="Que H."/>
            <person name="Xie Y."/>
            <person name="Holland P.W."/>
            <person name="Paps J."/>
            <person name="Zhu Y."/>
            <person name="Wu F."/>
            <person name="Chen Y."/>
            <person name="Wang J."/>
            <person name="Peng C."/>
            <person name="Meng J."/>
            <person name="Yang L."/>
            <person name="Liu J."/>
            <person name="Wen B."/>
            <person name="Zhang N."/>
            <person name="Huang Z."/>
            <person name="Zhu Q."/>
            <person name="Feng Y."/>
            <person name="Mount A."/>
            <person name="Hedgecock D."/>
            <person name="Xu Z."/>
            <person name="Liu Y."/>
            <person name="Domazet-Loso T."/>
            <person name="Du Y."/>
            <person name="Sun X."/>
            <person name="Zhang S."/>
            <person name="Liu B."/>
            <person name="Cheng P."/>
            <person name="Jiang X."/>
            <person name="Li J."/>
            <person name="Fan D."/>
            <person name="Wang W."/>
            <person name="Fu W."/>
            <person name="Wang T."/>
            <person name="Wang B."/>
            <person name="Zhang J."/>
            <person name="Peng Z."/>
            <person name="Li Y."/>
            <person name="Li N."/>
            <person name="Wang J."/>
            <person name="Chen M."/>
            <person name="He Y."/>
            <person name="Tan F."/>
            <person name="Song X."/>
            <person name="Zheng Q."/>
            <person name="Huang R."/>
            <person name="Yang H."/>
            <person name="Du X."/>
            <person name="Chen L."/>
            <person name="Yang M."/>
            <person name="Gaffney P.M."/>
            <person name="Wang S."/>
            <person name="Luo L."/>
            <person name="She Z."/>
            <person name="Ming Y."/>
            <person name="Huang W."/>
            <person name="Zhang S."/>
            <person name="Huang B."/>
            <person name="Zhang Y."/>
            <person name="Qu T."/>
            <person name="Ni P."/>
            <person name="Miao G."/>
            <person name="Wang J."/>
            <person name="Wang Q."/>
            <person name="Steinberg C.E."/>
            <person name="Wang H."/>
            <person name="Li N."/>
            <person name="Qian L."/>
            <person name="Zhang G."/>
            <person name="Li Y."/>
            <person name="Yang H."/>
            <person name="Liu X."/>
            <person name="Wang J."/>
            <person name="Yin Y."/>
            <person name="Wang J."/>
        </authorList>
    </citation>
    <scope>NUCLEOTIDE SEQUENCE [LARGE SCALE GENOMIC DNA]</scope>
    <source>
        <strain evidence="1">05x7-T-G4-1.051#20</strain>
    </source>
</reference>
<dbReference type="HOGENOM" id="CLU_2148258_0_0_1"/>
<protein>
    <submittedName>
        <fullName evidence="1">Uncharacterized protein</fullName>
    </submittedName>
</protein>
<dbReference type="EMBL" id="JH816721">
    <property type="protein sequence ID" value="EKC22336.1"/>
    <property type="molecule type" value="Genomic_DNA"/>
</dbReference>
<gene>
    <name evidence="1" type="ORF">CGI_10002460</name>
</gene>